<dbReference type="Gene3D" id="2.130.10.10">
    <property type="entry name" value="YVTN repeat-like/Quinoprotein amine dehydrogenase"/>
    <property type="match status" value="5"/>
</dbReference>
<sequence>MAGDFTLKKKLLKQLGRRRGNSAKSKTRDGSSTYDPVSAHSSQDSSDSYSHVDPSITTVSPTPPSTTHGSMPFPNATPTSLSDIVSRSSPNKSVEEALADISQRAKGDQQTHKAEAATDHAKIIQGQSKFVQETNRLILDRKSLVCLQDLRASDPRDDKRRIEAAEDGLVKEAYSWILEHSHFRQWRNEQNRMLWIKGDPGTGKTMAICGLINELEPSMRLGNPSADTLLSYFFCQAIDVRLNNGAAMLRNLIYLLIIQRPSLIRHVREKYDHIGRALFEESDPWDHLSAIFINILRDLRGTTTYLIIDALDECTDLERLIGLILGFLPEYSHVKWLVSSRETHIIKRFLRSNDFQMGLSIDLKESVSAIDDIGTYIDERVSQLKFLQDNHALQELIRHTLRQKSNGSFLWVSLVILQLQTIESGDVEAVTSAVITDLEGIYAQMLDQIHKLYERKYCLLVLAAATLTYRPLHLLELAVVSGLPSVNTERVGEFVKMCGSFLTLRDDHVYMIHASARDYLYQNYSSLQLAGVAQRHVDITRHSFSTIATLEKNIYSIDFGFRPEYLDSQPVHPDPLTPVRYSCIFWADHICQNINDPECKEALTDDGVVLRFLKTQFLRWLECLSLSRSLSAGIKSIRKLQQVVSHQMNSHELTAFLADAEKFIISYGSIIERAPLQTYGAALVFCPKTSIIQKEQWRERLSFIKTVEGVRDHWGALRQTLEGHSSYVNAVAVSPDGKTIASASNDRTIRLWDATLGTFKQKLEGHGEWIRDIAFSPNGQTIASASNDHTVQLWDIITGASQQKLEGHSEWVRAVIFSPDGNTIASASNDRTIRLWDAATGLFRQKLEGHSGWVYAVAFSLDSITLASVSFDHTVRVWDTGRGVLQQTLKGHRGPTRAVGFSPDGKTLASASDDRTIRLWDIATGVLQQTCEGHRDWVRGIAFSPDGQTLASASNDGTVQLWNTATGTPRQALEGHSDYVNAIAFSPDGQTLVSASDDYTVRLWDTAIGSQKTPKGHSDNIHFVTFSLDGRTLASVSDDGTVLLWDAAAGTLQQTLKHSSYVTVIAFSPNSKLLAIASDDCIVWLWDIITGTFKQALKGHSSCINAIAFSQDGETLASASHDCTVRLWDTATNTATNTLQKTLKGHTEAVGAISFSPNRKTLASASVDRTVRLWDMTTGMLQQTFQVQSISAWVTAIAFSPNGKMLALSSTDHTVQLLDAVTGALQQTLETNQLLTKLAFSNDGQYLNTDYGILGFAETALHEKSPGKDAPDYALSVEKEWVTLGGRNLLWLPHEHRPACAAISGQTVVLGHRPGGVTLLQFNFTDLDRY</sequence>
<evidence type="ECO:0000256" key="2">
    <source>
        <dbReference type="ARBA" id="ARBA00022737"/>
    </source>
</evidence>
<feature type="repeat" description="WD" evidence="3">
    <location>
        <begin position="1055"/>
        <end position="1096"/>
    </location>
</feature>
<name>A0A2T4A7S7_TRIHA</name>
<dbReference type="PANTHER" id="PTHR19848">
    <property type="entry name" value="WD40 REPEAT PROTEIN"/>
    <property type="match status" value="1"/>
</dbReference>
<dbReference type="PROSITE" id="PS00678">
    <property type="entry name" value="WD_REPEATS_1"/>
    <property type="match status" value="6"/>
</dbReference>
<dbReference type="Pfam" id="PF24883">
    <property type="entry name" value="NPHP3_N"/>
    <property type="match status" value="1"/>
</dbReference>
<keyword evidence="2" id="KW-0677">Repeat</keyword>
<evidence type="ECO:0000256" key="1">
    <source>
        <dbReference type="ARBA" id="ARBA00022574"/>
    </source>
</evidence>
<dbReference type="Gene3D" id="3.40.50.300">
    <property type="entry name" value="P-loop containing nucleotide triphosphate hydrolases"/>
    <property type="match status" value="1"/>
</dbReference>
<evidence type="ECO:0000259" key="5">
    <source>
        <dbReference type="PROSITE" id="PS50837"/>
    </source>
</evidence>
<dbReference type="Pfam" id="PF00400">
    <property type="entry name" value="WD40"/>
    <property type="match status" value="12"/>
</dbReference>
<dbReference type="InterPro" id="IPR056884">
    <property type="entry name" value="NPHP3-like_N"/>
</dbReference>
<feature type="repeat" description="WD" evidence="3">
    <location>
        <begin position="889"/>
        <end position="930"/>
    </location>
</feature>
<dbReference type="PROSITE" id="PS50294">
    <property type="entry name" value="WD_REPEATS_REGION"/>
    <property type="match status" value="11"/>
</dbReference>
<accession>A0A2T4A7S7</accession>
<feature type="repeat" description="WD" evidence="3">
    <location>
        <begin position="1097"/>
        <end position="1138"/>
    </location>
</feature>
<evidence type="ECO:0000313" key="7">
    <source>
        <dbReference type="Proteomes" id="UP000241690"/>
    </source>
</evidence>
<evidence type="ECO:0000256" key="4">
    <source>
        <dbReference type="SAM" id="MobiDB-lite"/>
    </source>
</evidence>
<dbReference type="Proteomes" id="UP000241690">
    <property type="component" value="Unassembled WGS sequence"/>
</dbReference>
<feature type="repeat" description="WD" evidence="3">
    <location>
        <begin position="1187"/>
        <end position="1228"/>
    </location>
</feature>
<dbReference type="CDD" id="cd00200">
    <property type="entry name" value="WD40"/>
    <property type="match status" value="2"/>
</dbReference>
<dbReference type="InterPro" id="IPR007111">
    <property type="entry name" value="NACHT_NTPase"/>
</dbReference>
<reference evidence="6 7" key="1">
    <citation type="submission" date="2016-07" db="EMBL/GenBank/DDBJ databases">
        <title>Multiple horizontal gene transfer events from other fungi enriched the ability of initially mycotrophic Trichoderma (Ascomycota) to feed on dead plant biomass.</title>
        <authorList>
            <consortium name="DOE Joint Genome Institute"/>
            <person name="Aerts A."/>
            <person name="Atanasova L."/>
            <person name="Chenthamara K."/>
            <person name="Zhang J."/>
            <person name="Grujic M."/>
            <person name="Henrissat B."/>
            <person name="Kuo A."/>
            <person name="Salamov A."/>
            <person name="Lipzen A."/>
            <person name="Labutti K."/>
            <person name="Barry K."/>
            <person name="Miao Y."/>
            <person name="Rahimi M.J."/>
            <person name="Shen Q."/>
            <person name="Grigoriev I.V."/>
            <person name="Kubicek C.P."/>
            <person name="Druzhinina I.S."/>
        </authorList>
    </citation>
    <scope>NUCLEOTIDE SEQUENCE [LARGE SCALE GENOMIC DNA]</scope>
    <source>
        <strain evidence="6 7">CBS 226.95</strain>
    </source>
</reference>
<feature type="repeat" description="WD" evidence="3">
    <location>
        <begin position="805"/>
        <end position="846"/>
    </location>
</feature>
<feature type="compositionally biased region" description="Low complexity" evidence="4">
    <location>
        <begin position="35"/>
        <end position="72"/>
    </location>
</feature>
<dbReference type="SUPFAM" id="SSF50978">
    <property type="entry name" value="WD40 repeat-like"/>
    <property type="match status" value="1"/>
</dbReference>
<dbReference type="RefSeq" id="XP_024772806.1">
    <property type="nucleotide sequence ID" value="XM_024912723.1"/>
</dbReference>
<feature type="domain" description="NACHT" evidence="5">
    <location>
        <begin position="192"/>
        <end position="341"/>
    </location>
</feature>
<evidence type="ECO:0000313" key="6">
    <source>
        <dbReference type="EMBL" id="PTB53129.1"/>
    </source>
</evidence>
<dbReference type="InterPro" id="IPR011047">
    <property type="entry name" value="Quinoprotein_ADH-like_sf"/>
</dbReference>
<organism evidence="6 7">
    <name type="scientific">Trichoderma harzianum CBS 226.95</name>
    <dbReference type="NCBI Taxonomy" id="983964"/>
    <lineage>
        <taxon>Eukaryota</taxon>
        <taxon>Fungi</taxon>
        <taxon>Dikarya</taxon>
        <taxon>Ascomycota</taxon>
        <taxon>Pezizomycotina</taxon>
        <taxon>Sordariomycetes</taxon>
        <taxon>Hypocreomycetidae</taxon>
        <taxon>Hypocreales</taxon>
        <taxon>Hypocreaceae</taxon>
        <taxon>Trichoderma</taxon>
    </lineage>
</organism>
<dbReference type="STRING" id="983964.A0A2T4A7S7"/>
<feature type="region of interest" description="Disordered" evidence="4">
    <location>
        <begin position="1"/>
        <end position="96"/>
    </location>
</feature>
<dbReference type="GeneID" id="36621282"/>
<gene>
    <name evidence="6" type="ORF">M431DRAFT_146006</name>
</gene>
<feature type="repeat" description="WD" evidence="3">
    <location>
        <begin position="973"/>
        <end position="1005"/>
    </location>
</feature>
<feature type="repeat" description="WD" evidence="3">
    <location>
        <begin position="1143"/>
        <end position="1184"/>
    </location>
</feature>
<protein>
    <recommendedName>
        <fullName evidence="5">NACHT domain-containing protein</fullName>
    </recommendedName>
</protein>
<dbReference type="PROSITE" id="PS50082">
    <property type="entry name" value="WD_REPEATS_2"/>
    <property type="match status" value="12"/>
</dbReference>
<dbReference type="InterPro" id="IPR036322">
    <property type="entry name" value="WD40_repeat_dom_sf"/>
</dbReference>
<feature type="repeat" description="WD" evidence="3">
    <location>
        <begin position="763"/>
        <end position="804"/>
    </location>
</feature>
<dbReference type="PROSITE" id="PS50837">
    <property type="entry name" value="NACHT"/>
    <property type="match status" value="1"/>
</dbReference>
<keyword evidence="1 3" id="KW-0853">WD repeat</keyword>
<dbReference type="EMBL" id="KZ679682">
    <property type="protein sequence ID" value="PTB53129.1"/>
    <property type="molecule type" value="Genomic_DNA"/>
</dbReference>
<dbReference type="InterPro" id="IPR020472">
    <property type="entry name" value="WD40_PAC1"/>
</dbReference>
<dbReference type="InterPro" id="IPR001680">
    <property type="entry name" value="WD40_rpt"/>
</dbReference>
<dbReference type="InterPro" id="IPR027417">
    <property type="entry name" value="P-loop_NTPase"/>
</dbReference>
<feature type="repeat" description="WD" evidence="3">
    <location>
        <begin position="721"/>
        <end position="753"/>
    </location>
</feature>
<dbReference type="InterPro" id="IPR019775">
    <property type="entry name" value="WD40_repeat_CS"/>
</dbReference>
<feature type="repeat" description="WD" evidence="3">
    <location>
        <begin position="1014"/>
        <end position="1055"/>
    </location>
</feature>
<feature type="repeat" description="WD" evidence="3">
    <location>
        <begin position="931"/>
        <end position="972"/>
    </location>
</feature>
<dbReference type="PRINTS" id="PR00320">
    <property type="entry name" value="GPROTEINBRPT"/>
</dbReference>
<feature type="compositionally biased region" description="Polar residues" evidence="4">
    <location>
        <begin position="76"/>
        <end position="92"/>
    </location>
</feature>
<feature type="repeat" description="WD" evidence="3">
    <location>
        <begin position="847"/>
        <end position="888"/>
    </location>
</feature>
<proteinExistence type="predicted"/>
<dbReference type="PANTHER" id="PTHR19848:SF8">
    <property type="entry name" value="F-BOX AND WD REPEAT DOMAIN CONTAINING 7"/>
    <property type="match status" value="1"/>
</dbReference>
<dbReference type="InterPro" id="IPR015943">
    <property type="entry name" value="WD40/YVTN_repeat-like_dom_sf"/>
</dbReference>
<keyword evidence="7" id="KW-1185">Reference proteome</keyword>
<dbReference type="SMART" id="SM00320">
    <property type="entry name" value="WD40"/>
    <property type="match status" value="12"/>
</dbReference>
<dbReference type="SUPFAM" id="SSF50998">
    <property type="entry name" value="Quinoprotein alcohol dehydrogenase-like"/>
    <property type="match status" value="1"/>
</dbReference>
<dbReference type="SUPFAM" id="SSF52540">
    <property type="entry name" value="P-loop containing nucleoside triphosphate hydrolases"/>
    <property type="match status" value="1"/>
</dbReference>
<feature type="compositionally biased region" description="Basic residues" evidence="4">
    <location>
        <begin position="8"/>
        <end position="21"/>
    </location>
</feature>
<evidence type="ECO:0000256" key="3">
    <source>
        <dbReference type="PROSITE-ProRule" id="PRU00221"/>
    </source>
</evidence>